<dbReference type="PANTHER" id="PTHR43625">
    <property type="entry name" value="AFLATOXIN B1 ALDEHYDE REDUCTASE"/>
    <property type="match status" value="1"/>
</dbReference>
<comment type="caution">
    <text evidence="3">The sequence shown here is derived from an EMBL/GenBank/DDBJ whole genome shotgun (WGS) entry which is preliminary data.</text>
</comment>
<dbReference type="OrthoDB" id="37537at2759"/>
<sequence length="296" mass="32594">MVQKTAKFGGTASDVVVAKVGHGLMMMTWKPTPVPDEQCFEAIKAGLDSLDSLPAGTKMLINSAEFYGMSSPTLNLELVAKFFEKHPGYVDKAFLSVKGGLTEKLSPDASPEGLRSSVDNINEKLRGKKRMDLFEPARVDPNYSIEHTMTELSKLISEGKFDHIGLSEVSAQTIARANKVFPVADVEIEVSPWSYTQETKDEGDFRRKYTRFQADVMKHNFITVNALKAIADKKNITPAQLCIAWVGHLGDHVIPLPGSSRKDRTLENFAGGEVDLSEEDLDEIAKVLETHPIKGS</sequence>
<dbReference type="Proteomes" id="UP000298061">
    <property type="component" value="Unassembled WGS sequence"/>
</dbReference>
<feature type="non-terminal residue" evidence="3">
    <location>
        <position position="296"/>
    </location>
</feature>
<dbReference type="SUPFAM" id="SSF51430">
    <property type="entry name" value="NAD(P)-linked oxidoreductase"/>
    <property type="match status" value="1"/>
</dbReference>
<dbReference type="STRING" id="135208.A0A4Z0A808"/>
<evidence type="ECO:0000259" key="2">
    <source>
        <dbReference type="Pfam" id="PF00248"/>
    </source>
</evidence>
<name>A0A4Z0A808_9AGAM</name>
<evidence type="ECO:0000256" key="1">
    <source>
        <dbReference type="ARBA" id="ARBA00023002"/>
    </source>
</evidence>
<dbReference type="InterPro" id="IPR023210">
    <property type="entry name" value="NADP_OxRdtase_dom"/>
</dbReference>
<protein>
    <recommendedName>
        <fullName evidence="2">NADP-dependent oxidoreductase domain-containing protein</fullName>
    </recommendedName>
</protein>
<keyword evidence="4" id="KW-1185">Reference proteome</keyword>
<organism evidence="3 4">
    <name type="scientific">Hericium alpestre</name>
    <dbReference type="NCBI Taxonomy" id="135208"/>
    <lineage>
        <taxon>Eukaryota</taxon>
        <taxon>Fungi</taxon>
        <taxon>Dikarya</taxon>
        <taxon>Basidiomycota</taxon>
        <taxon>Agaricomycotina</taxon>
        <taxon>Agaricomycetes</taxon>
        <taxon>Russulales</taxon>
        <taxon>Hericiaceae</taxon>
        <taxon>Hericium</taxon>
    </lineage>
</organism>
<gene>
    <name evidence="3" type="ORF">EWM64_g2242</name>
</gene>
<feature type="domain" description="NADP-dependent oxidoreductase" evidence="2">
    <location>
        <begin position="19"/>
        <end position="198"/>
    </location>
</feature>
<dbReference type="CDD" id="cd19077">
    <property type="entry name" value="AKR_AKR8A1-2"/>
    <property type="match status" value="1"/>
</dbReference>
<dbReference type="GO" id="GO:0005737">
    <property type="term" value="C:cytoplasm"/>
    <property type="evidence" value="ECO:0007669"/>
    <property type="project" value="TreeGrafter"/>
</dbReference>
<evidence type="ECO:0000313" key="3">
    <source>
        <dbReference type="EMBL" id="TFY81768.1"/>
    </source>
</evidence>
<feature type="domain" description="NADP-dependent oxidoreductase" evidence="2">
    <location>
        <begin position="206"/>
        <end position="288"/>
    </location>
</feature>
<dbReference type="Gene3D" id="3.20.20.100">
    <property type="entry name" value="NADP-dependent oxidoreductase domain"/>
    <property type="match status" value="1"/>
</dbReference>
<reference evidence="3 4" key="1">
    <citation type="submission" date="2019-02" db="EMBL/GenBank/DDBJ databases">
        <title>Genome sequencing of the rare red list fungi Hericium alpestre (H. flagellum).</title>
        <authorList>
            <person name="Buettner E."/>
            <person name="Kellner H."/>
        </authorList>
    </citation>
    <scope>NUCLEOTIDE SEQUENCE [LARGE SCALE GENOMIC DNA]</scope>
    <source>
        <strain evidence="3 4">DSM 108284</strain>
    </source>
</reference>
<dbReference type="AlphaFoldDB" id="A0A4Z0A808"/>
<dbReference type="InterPro" id="IPR050791">
    <property type="entry name" value="Aldo-Keto_reductase"/>
</dbReference>
<evidence type="ECO:0000313" key="4">
    <source>
        <dbReference type="Proteomes" id="UP000298061"/>
    </source>
</evidence>
<keyword evidence="1" id="KW-0560">Oxidoreductase</keyword>
<dbReference type="GO" id="GO:0016491">
    <property type="term" value="F:oxidoreductase activity"/>
    <property type="evidence" value="ECO:0007669"/>
    <property type="project" value="UniProtKB-KW"/>
</dbReference>
<dbReference type="Pfam" id="PF00248">
    <property type="entry name" value="Aldo_ket_red"/>
    <property type="match status" value="2"/>
</dbReference>
<accession>A0A4Z0A808</accession>
<dbReference type="EMBL" id="SFCI01000176">
    <property type="protein sequence ID" value="TFY81768.1"/>
    <property type="molecule type" value="Genomic_DNA"/>
</dbReference>
<dbReference type="InterPro" id="IPR036812">
    <property type="entry name" value="NAD(P)_OxRdtase_dom_sf"/>
</dbReference>
<proteinExistence type="predicted"/>
<dbReference type="PANTHER" id="PTHR43625:SF78">
    <property type="entry name" value="PYRIDOXAL REDUCTASE-RELATED"/>
    <property type="match status" value="1"/>
</dbReference>